<dbReference type="Gene3D" id="3.10.450.200">
    <property type="match status" value="1"/>
</dbReference>
<gene>
    <name evidence="1" type="ORF">G5C51_24460</name>
</gene>
<evidence type="ECO:0000313" key="1">
    <source>
        <dbReference type="EMBL" id="NGN67048.1"/>
    </source>
</evidence>
<name>A0A6G4U6N2_9ACTN</name>
<protein>
    <submittedName>
        <fullName evidence="1">Uncharacterized protein</fullName>
    </submittedName>
</protein>
<dbReference type="EMBL" id="JAAKZV010000123">
    <property type="protein sequence ID" value="NGN67048.1"/>
    <property type="molecule type" value="Genomic_DNA"/>
</dbReference>
<reference evidence="1 2" key="1">
    <citation type="submission" date="2020-02" db="EMBL/GenBank/DDBJ databases">
        <title>Whole-genome analyses of novel actinobacteria.</title>
        <authorList>
            <person name="Sahin N."/>
        </authorList>
    </citation>
    <scope>NUCLEOTIDE SEQUENCE [LARGE SCALE GENOMIC DNA]</scope>
    <source>
        <strain evidence="1 2">A7024</strain>
    </source>
</reference>
<dbReference type="RefSeq" id="WP_165240350.1">
    <property type="nucleotide sequence ID" value="NZ_JAAKZV010000123.1"/>
</dbReference>
<sequence>MTPEEVEAARKPSVAEGDKKKFKAHFLKHKKLIEDALGKKYQKLKEDGPRFREDIAKAIKDGEFELVGKGTLKKDEPEGLIYRGKGVTVVLHEDGSFWTALESGQAMDKSIIFTKKVPKPKK</sequence>
<dbReference type="Proteomes" id="UP000481583">
    <property type="component" value="Unassembled WGS sequence"/>
</dbReference>
<organism evidence="1 2">
    <name type="scientific">Streptomyces coryli</name>
    <dbReference type="NCBI Taxonomy" id="1128680"/>
    <lineage>
        <taxon>Bacteria</taxon>
        <taxon>Bacillati</taxon>
        <taxon>Actinomycetota</taxon>
        <taxon>Actinomycetes</taxon>
        <taxon>Kitasatosporales</taxon>
        <taxon>Streptomycetaceae</taxon>
        <taxon>Streptomyces</taxon>
    </lineage>
</organism>
<comment type="caution">
    <text evidence="1">The sequence shown here is derived from an EMBL/GenBank/DDBJ whole genome shotgun (WGS) entry which is preliminary data.</text>
</comment>
<accession>A0A6G4U6N2</accession>
<dbReference type="InterPro" id="IPR037178">
    <property type="entry name" value="ColicinD_C_sf"/>
</dbReference>
<feature type="non-terminal residue" evidence="1">
    <location>
        <position position="1"/>
    </location>
</feature>
<keyword evidence="2" id="KW-1185">Reference proteome</keyword>
<dbReference type="GO" id="GO:0004540">
    <property type="term" value="F:RNA nuclease activity"/>
    <property type="evidence" value="ECO:0007669"/>
    <property type="project" value="InterPro"/>
</dbReference>
<dbReference type="AlphaFoldDB" id="A0A6G4U6N2"/>
<proteinExistence type="predicted"/>
<evidence type="ECO:0000313" key="2">
    <source>
        <dbReference type="Proteomes" id="UP000481583"/>
    </source>
</evidence>